<evidence type="ECO:0000256" key="9">
    <source>
        <dbReference type="ARBA" id="ARBA00023134"/>
    </source>
</evidence>
<dbReference type="Gene3D" id="2.40.50.140">
    <property type="entry name" value="Nucleic acid-binding proteins"/>
    <property type="match status" value="1"/>
</dbReference>
<protein>
    <recommendedName>
        <fullName evidence="10">Small ribosomal subunit biogenesis GTPase RsgA</fullName>
        <ecNumber evidence="10">3.6.1.-</ecNumber>
    </recommendedName>
</protein>
<dbReference type="PANTHER" id="PTHR32120">
    <property type="entry name" value="SMALL RIBOSOMAL SUBUNIT BIOGENESIS GTPASE RSGA"/>
    <property type="match status" value="1"/>
</dbReference>
<dbReference type="InterPro" id="IPR030378">
    <property type="entry name" value="G_CP_dom"/>
</dbReference>
<keyword evidence="3 10" id="KW-0479">Metal-binding</keyword>
<dbReference type="SUPFAM" id="SSF50249">
    <property type="entry name" value="Nucleic acid-binding proteins"/>
    <property type="match status" value="1"/>
</dbReference>
<dbReference type="EMBL" id="UGVL01000001">
    <property type="protein sequence ID" value="SUE35113.1"/>
    <property type="molecule type" value="Genomic_DNA"/>
</dbReference>
<dbReference type="InterPro" id="IPR012340">
    <property type="entry name" value="NA-bd_OB-fold"/>
</dbReference>
<dbReference type="SUPFAM" id="SSF52540">
    <property type="entry name" value="P-loop containing nucleoside triphosphate hydrolases"/>
    <property type="match status" value="1"/>
</dbReference>
<organism evidence="13 14">
    <name type="scientific">Rikenella microfusus</name>
    <dbReference type="NCBI Taxonomy" id="28139"/>
    <lineage>
        <taxon>Bacteria</taxon>
        <taxon>Pseudomonadati</taxon>
        <taxon>Bacteroidota</taxon>
        <taxon>Bacteroidia</taxon>
        <taxon>Bacteroidales</taxon>
        <taxon>Rikenellaceae</taxon>
        <taxon>Rikenella</taxon>
    </lineage>
</organism>
<evidence type="ECO:0000256" key="10">
    <source>
        <dbReference type="HAMAP-Rule" id="MF_01820"/>
    </source>
</evidence>
<comment type="subcellular location">
    <subcellularLocation>
        <location evidence="10">Cytoplasm</location>
    </subcellularLocation>
</comment>
<dbReference type="PROSITE" id="PS51721">
    <property type="entry name" value="G_CP"/>
    <property type="match status" value="1"/>
</dbReference>
<feature type="domain" description="CP-type G" evidence="12">
    <location>
        <begin position="84"/>
        <end position="246"/>
    </location>
</feature>
<feature type="domain" description="EngC GTPase" evidence="11">
    <location>
        <begin position="93"/>
        <end position="244"/>
    </location>
</feature>
<dbReference type="Pfam" id="PF16745">
    <property type="entry name" value="RsgA_N"/>
    <property type="match status" value="1"/>
</dbReference>
<dbReference type="GO" id="GO:0005525">
    <property type="term" value="F:GTP binding"/>
    <property type="evidence" value="ECO:0007669"/>
    <property type="project" value="UniProtKB-UniRule"/>
</dbReference>
<dbReference type="CDD" id="cd04466">
    <property type="entry name" value="S1_YloQ_GTPase"/>
    <property type="match status" value="1"/>
</dbReference>
<keyword evidence="4 10" id="KW-0699">rRNA-binding</keyword>
<dbReference type="InterPro" id="IPR031944">
    <property type="entry name" value="RsgA_N"/>
</dbReference>
<dbReference type="InterPro" id="IPR010914">
    <property type="entry name" value="RsgA_GTPase_dom"/>
</dbReference>
<feature type="binding site" evidence="10">
    <location>
        <position position="283"/>
    </location>
    <ligand>
        <name>Zn(2+)</name>
        <dbReference type="ChEBI" id="CHEBI:29105"/>
    </ligand>
</feature>
<dbReference type="GO" id="GO:0042274">
    <property type="term" value="P:ribosomal small subunit biogenesis"/>
    <property type="evidence" value="ECO:0007669"/>
    <property type="project" value="UniProtKB-UniRule"/>
</dbReference>
<evidence type="ECO:0000256" key="8">
    <source>
        <dbReference type="ARBA" id="ARBA00022884"/>
    </source>
</evidence>
<evidence type="ECO:0000259" key="11">
    <source>
        <dbReference type="PROSITE" id="PS50936"/>
    </source>
</evidence>
<dbReference type="NCBIfam" id="TIGR00157">
    <property type="entry name" value="ribosome small subunit-dependent GTPase A"/>
    <property type="match status" value="1"/>
</dbReference>
<gene>
    <name evidence="10 13" type="primary">rsgA</name>
    <name evidence="13" type="ORF">NCTC11190_02359</name>
</gene>
<feature type="binding site" evidence="10">
    <location>
        <position position="275"/>
    </location>
    <ligand>
        <name>Zn(2+)</name>
        <dbReference type="ChEBI" id="CHEBI:29105"/>
    </ligand>
</feature>
<reference evidence="13 14" key="1">
    <citation type="submission" date="2018-06" db="EMBL/GenBank/DDBJ databases">
        <authorList>
            <consortium name="Pathogen Informatics"/>
            <person name="Doyle S."/>
        </authorList>
    </citation>
    <scope>NUCLEOTIDE SEQUENCE [LARGE SCALE GENOMIC DNA]</scope>
    <source>
        <strain evidence="13 14">NCTC11190</strain>
    </source>
</reference>
<dbReference type="InterPro" id="IPR004881">
    <property type="entry name" value="Ribosome_biogen_GTPase_RsgA"/>
</dbReference>
<keyword evidence="14" id="KW-1185">Reference proteome</keyword>
<dbReference type="GO" id="GO:0005737">
    <property type="term" value="C:cytoplasm"/>
    <property type="evidence" value="ECO:0007669"/>
    <property type="project" value="UniProtKB-SubCell"/>
</dbReference>
<dbReference type="AlphaFoldDB" id="A0A379MUC5"/>
<dbReference type="EC" id="3.6.1.-" evidence="10"/>
<proteinExistence type="inferred from homology"/>
<dbReference type="Gene3D" id="3.40.50.300">
    <property type="entry name" value="P-loop containing nucleotide triphosphate hydrolases"/>
    <property type="match status" value="1"/>
</dbReference>
<evidence type="ECO:0000256" key="1">
    <source>
        <dbReference type="ARBA" id="ARBA00022490"/>
    </source>
</evidence>
<evidence type="ECO:0000256" key="5">
    <source>
        <dbReference type="ARBA" id="ARBA00022741"/>
    </source>
</evidence>
<dbReference type="Pfam" id="PF03193">
    <property type="entry name" value="RsgA_GTPase"/>
    <property type="match status" value="1"/>
</dbReference>
<feature type="binding site" evidence="10">
    <location>
        <begin position="133"/>
        <end position="136"/>
    </location>
    <ligand>
        <name>GTP</name>
        <dbReference type="ChEBI" id="CHEBI:37565"/>
    </ligand>
</feature>
<accession>A0A379MUC5</accession>
<dbReference type="GO" id="GO:0019843">
    <property type="term" value="F:rRNA binding"/>
    <property type="evidence" value="ECO:0007669"/>
    <property type="project" value="UniProtKB-KW"/>
</dbReference>
<comment type="cofactor">
    <cofactor evidence="10">
        <name>Zn(2+)</name>
        <dbReference type="ChEBI" id="CHEBI:29105"/>
    </cofactor>
    <text evidence="10">Binds 1 zinc ion per subunit.</text>
</comment>
<dbReference type="InterPro" id="IPR027417">
    <property type="entry name" value="P-loop_NTPase"/>
</dbReference>
<comment type="subunit">
    <text evidence="10">Monomer. Associates with 30S ribosomal subunit, binds 16S rRNA.</text>
</comment>
<dbReference type="PROSITE" id="PS50936">
    <property type="entry name" value="ENGC_GTPASE"/>
    <property type="match status" value="1"/>
</dbReference>
<evidence type="ECO:0000256" key="3">
    <source>
        <dbReference type="ARBA" id="ARBA00022723"/>
    </source>
</evidence>
<evidence type="ECO:0000256" key="7">
    <source>
        <dbReference type="ARBA" id="ARBA00022833"/>
    </source>
</evidence>
<evidence type="ECO:0000256" key="4">
    <source>
        <dbReference type="ARBA" id="ARBA00022730"/>
    </source>
</evidence>
<keyword evidence="7 10" id="KW-0862">Zinc</keyword>
<comment type="similarity">
    <text evidence="10">Belongs to the TRAFAC class YlqF/YawG GTPase family. RsgA subfamily.</text>
</comment>
<comment type="function">
    <text evidence="10">One of several proteins that assist in the late maturation steps of the functional core of the 30S ribosomal subunit. Helps release RbfA from mature subunits. May play a role in the assembly of ribosomal proteins into the subunit. Circularly permuted GTPase that catalyzes slow GTP hydrolysis, GTPase activity is stimulated by the 30S ribosomal subunit.</text>
</comment>
<evidence type="ECO:0000313" key="14">
    <source>
        <dbReference type="Proteomes" id="UP000255233"/>
    </source>
</evidence>
<dbReference type="GO" id="GO:0046872">
    <property type="term" value="F:metal ion binding"/>
    <property type="evidence" value="ECO:0007669"/>
    <property type="project" value="UniProtKB-KW"/>
</dbReference>
<feature type="binding site" evidence="10">
    <location>
        <position position="270"/>
    </location>
    <ligand>
        <name>Zn(2+)</name>
        <dbReference type="ChEBI" id="CHEBI:29105"/>
    </ligand>
</feature>
<keyword evidence="5 10" id="KW-0547">Nucleotide-binding</keyword>
<keyword evidence="9 10" id="KW-0342">GTP-binding</keyword>
<evidence type="ECO:0000313" key="13">
    <source>
        <dbReference type="EMBL" id="SUE35113.1"/>
    </source>
</evidence>
<keyword evidence="2 10" id="KW-0690">Ribosome biogenesis</keyword>
<keyword evidence="6 10" id="KW-0378">Hydrolase</keyword>
<dbReference type="PANTHER" id="PTHR32120:SF11">
    <property type="entry name" value="SMALL RIBOSOMAL SUBUNIT BIOGENESIS GTPASE RSGA 1, MITOCHONDRIAL-RELATED"/>
    <property type="match status" value="1"/>
</dbReference>
<feature type="binding site" evidence="10">
    <location>
        <begin position="188"/>
        <end position="196"/>
    </location>
    <ligand>
        <name>GTP</name>
        <dbReference type="ChEBI" id="CHEBI:37565"/>
    </ligand>
</feature>
<keyword evidence="1 10" id="KW-0963">Cytoplasm</keyword>
<dbReference type="STRING" id="880526.GCA_000427365_01461"/>
<feature type="binding site" evidence="10">
    <location>
        <position position="277"/>
    </location>
    <ligand>
        <name>Zn(2+)</name>
        <dbReference type="ChEBI" id="CHEBI:29105"/>
    </ligand>
</feature>
<evidence type="ECO:0000259" key="12">
    <source>
        <dbReference type="PROSITE" id="PS51721"/>
    </source>
</evidence>
<dbReference type="Gene3D" id="1.10.40.50">
    <property type="entry name" value="Probable gtpase engc, domain 3"/>
    <property type="match status" value="1"/>
</dbReference>
<sequence>MAETTIEGIVIKSTGSWYTVLDPHSGRQARCRIRGVFRLRGSRTTSPVVVGDRVRAEIGEDEGDNVIVEIRPRTNYIIRRASNLSKESHIIAANIDTVYLVVTLDFPATSTEFIDRFLVTAEAYRIPAVILLNKMDLFAAPEYREIIDEFADTYRGAGYEVLEISASAGTGIDALRERMRGKTSLFSGHSGVGKSTLINALEPGLHLKTGAISGYHHKGKHTTTFSEIFPLSGGGFLIDTPGIKGFGLVDIAPEELARYFPDLFRYAAGCQYYNCTHTHEPNCAVMAAAGEGKIAESRYVSYLKMLEDDDQNGKYRK</sequence>
<dbReference type="GO" id="GO:0003924">
    <property type="term" value="F:GTPase activity"/>
    <property type="evidence" value="ECO:0007669"/>
    <property type="project" value="UniProtKB-UniRule"/>
</dbReference>
<dbReference type="Proteomes" id="UP000255233">
    <property type="component" value="Unassembled WGS sequence"/>
</dbReference>
<keyword evidence="8 10" id="KW-0694">RNA-binding</keyword>
<dbReference type="CDD" id="cd01854">
    <property type="entry name" value="YjeQ_EngC"/>
    <property type="match status" value="1"/>
</dbReference>
<evidence type="ECO:0000256" key="2">
    <source>
        <dbReference type="ARBA" id="ARBA00022517"/>
    </source>
</evidence>
<name>A0A379MUC5_9BACT</name>
<evidence type="ECO:0000256" key="6">
    <source>
        <dbReference type="ARBA" id="ARBA00022801"/>
    </source>
</evidence>
<dbReference type="HAMAP" id="MF_01820">
    <property type="entry name" value="GTPase_RsgA"/>
    <property type="match status" value="1"/>
</dbReference>